<sequence>MALQLNNYTNNLGIQVGYWKISQYSLRTLYKSVDITISGWKDKSSSDNRDTAIEFKKVRCLADKFDTYFSTETLDKETNPLEQIYKYTKENSDFFANAEDI</sequence>
<organism evidence="1 2">
    <name type="scientific">Clostridium intestinale</name>
    <dbReference type="NCBI Taxonomy" id="36845"/>
    <lineage>
        <taxon>Bacteria</taxon>
        <taxon>Bacillati</taxon>
        <taxon>Bacillota</taxon>
        <taxon>Clostridia</taxon>
        <taxon>Eubacteriales</taxon>
        <taxon>Clostridiaceae</taxon>
        <taxon>Clostridium</taxon>
    </lineage>
</organism>
<accession>A0A7D6VSR7</accession>
<dbReference type="RefSeq" id="WP_181603619.1">
    <property type="nucleotide sequence ID" value="NZ_CP059378.1"/>
</dbReference>
<dbReference type="AlphaFoldDB" id="A0A7D6VSR7"/>
<protein>
    <submittedName>
        <fullName evidence="1">Uncharacterized protein</fullName>
    </submittedName>
</protein>
<evidence type="ECO:0000313" key="1">
    <source>
        <dbReference type="EMBL" id="QLY82227.1"/>
    </source>
</evidence>
<dbReference type="KEGG" id="cint:HZF06_11750"/>
<dbReference type="Proteomes" id="UP000512286">
    <property type="component" value="Chromosome"/>
</dbReference>
<reference evidence="1 2" key="1">
    <citation type="submission" date="2020-07" db="EMBL/GenBank/DDBJ databases">
        <title>Electron transfer.</title>
        <authorList>
            <person name="Huang L."/>
            <person name="Liu X."/>
            <person name="Zhou S."/>
        </authorList>
    </citation>
    <scope>NUCLEOTIDE SEQUENCE [LARGE SCALE GENOMIC DNA]</scope>
    <source>
        <strain evidence="1 2">Lx1</strain>
    </source>
</reference>
<name>A0A7D6VSR7_9CLOT</name>
<proteinExistence type="predicted"/>
<dbReference type="EMBL" id="CP059378">
    <property type="protein sequence ID" value="QLY82227.1"/>
    <property type="molecule type" value="Genomic_DNA"/>
</dbReference>
<gene>
    <name evidence="1" type="ORF">HZF06_11750</name>
</gene>
<evidence type="ECO:0000313" key="2">
    <source>
        <dbReference type="Proteomes" id="UP000512286"/>
    </source>
</evidence>